<feature type="chain" id="PRO_5022985107" evidence="1">
    <location>
        <begin position="34"/>
        <end position="507"/>
    </location>
</feature>
<evidence type="ECO:0000256" key="1">
    <source>
        <dbReference type="SAM" id="SignalP"/>
    </source>
</evidence>
<name>A0A5A9XI27_9BACT</name>
<dbReference type="PANTHER" id="PTHR33734">
    <property type="entry name" value="LYSM DOMAIN-CONTAINING GPI-ANCHORED PROTEIN 2"/>
    <property type="match status" value="1"/>
</dbReference>
<feature type="signal peptide" evidence="1">
    <location>
        <begin position="1"/>
        <end position="33"/>
    </location>
</feature>
<evidence type="ECO:0000313" key="4">
    <source>
        <dbReference type="Proteomes" id="UP000324298"/>
    </source>
</evidence>
<dbReference type="Gene3D" id="1.10.530.10">
    <property type="match status" value="1"/>
</dbReference>
<dbReference type="CDD" id="cd16894">
    <property type="entry name" value="MltD-like"/>
    <property type="match status" value="1"/>
</dbReference>
<dbReference type="GO" id="GO:0008932">
    <property type="term" value="F:lytic endotransglycosylase activity"/>
    <property type="evidence" value="ECO:0007669"/>
    <property type="project" value="TreeGrafter"/>
</dbReference>
<dbReference type="InterPro" id="IPR036779">
    <property type="entry name" value="LysM_dom_sf"/>
</dbReference>
<dbReference type="InterPro" id="IPR018392">
    <property type="entry name" value="LysM"/>
</dbReference>
<reference evidence="3 4" key="1">
    <citation type="submission" date="2019-04" db="EMBL/GenBank/DDBJ databases">
        <title>Geobacter ruber sp. nov., ferric-reducing bacteria isolated from paddy soil.</title>
        <authorList>
            <person name="Xu Z."/>
            <person name="Masuda Y."/>
            <person name="Itoh H."/>
            <person name="Senoo K."/>
        </authorList>
    </citation>
    <scope>NUCLEOTIDE SEQUENCE [LARGE SCALE GENOMIC DNA]</scope>
    <source>
        <strain evidence="3 4">Red88</strain>
    </source>
</reference>
<dbReference type="PANTHER" id="PTHR33734:SF22">
    <property type="entry name" value="MEMBRANE-BOUND LYTIC MUREIN TRANSGLYCOSYLASE D"/>
    <property type="match status" value="1"/>
</dbReference>
<dbReference type="AlphaFoldDB" id="A0A5A9XI27"/>
<protein>
    <submittedName>
        <fullName evidence="3">LysM peptidoglycan-binding domain-containing protein</fullName>
    </submittedName>
</protein>
<feature type="domain" description="LysM" evidence="2">
    <location>
        <begin position="446"/>
        <end position="490"/>
    </location>
</feature>
<keyword evidence="4" id="KW-1185">Reference proteome</keyword>
<dbReference type="Pfam" id="PF01476">
    <property type="entry name" value="LysM"/>
    <property type="match status" value="2"/>
</dbReference>
<dbReference type="Pfam" id="PF01464">
    <property type="entry name" value="SLT"/>
    <property type="match status" value="1"/>
</dbReference>
<dbReference type="Proteomes" id="UP000324298">
    <property type="component" value="Unassembled WGS sequence"/>
</dbReference>
<evidence type="ECO:0000313" key="3">
    <source>
        <dbReference type="EMBL" id="KAA0892165.1"/>
    </source>
</evidence>
<sequence>MTARHYCVVAIGKRVKHIVIAIALVACSLPAGATEPVQPLLTELTSPTVPALPALEQVALVPRDELTDEEEPQQQDASELFTLEELKDKGSDAAELTLPDVDLPQADIPLALNSKVEYFLTYFQTRGKQSFSRWLSRSSRYIPMMKEILKREGMPEDLVYVAMIESGFHLQARSVANAVGPWQFISGTGRRYSLRIDQWIDERKDPLKATVAAALYLKELYGMFNGDWYLAAAGYNAGENKILRAISMYNTSDFWELSRGSYLKRETKEYVPKLLAAAIIAKDPARYGFSDVAYLSPIEFDIVKIPSRTDLELVAKLTGTTYETIKELNPDLRHWSTPPNYPDYELKVPKGTKLQFDAAYGKVPEDQRYTEKVLYTHYHARKKDSLKVIARRYSTTPDALAELNGLSKKSRIAGKTLVVPARQTVDFSHEGRSAATAGTAKGGYAKYYTVKKGDTLTSLAKRFNVSSKLLSVWNNLKVRVALKPGRRIIIAKFIEKNGEMVPEARKS</sequence>
<dbReference type="EMBL" id="SRSD01000004">
    <property type="protein sequence ID" value="KAA0892165.1"/>
    <property type="molecule type" value="Genomic_DNA"/>
</dbReference>
<comment type="caution">
    <text evidence="3">The sequence shown here is derived from an EMBL/GenBank/DDBJ whole genome shotgun (WGS) entry which is preliminary data.</text>
</comment>
<keyword evidence="1" id="KW-0732">Signal</keyword>
<gene>
    <name evidence="3" type="ORF">ET418_08160</name>
</gene>
<dbReference type="InterPro" id="IPR023346">
    <property type="entry name" value="Lysozyme-like_dom_sf"/>
</dbReference>
<dbReference type="PROSITE" id="PS51257">
    <property type="entry name" value="PROKAR_LIPOPROTEIN"/>
    <property type="match status" value="1"/>
</dbReference>
<proteinExistence type="predicted"/>
<evidence type="ECO:0000259" key="2">
    <source>
        <dbReference type="PROSITE" id="PS51782"/>
    </source>
</evidence>
<dbReference type="OrthoDB" id="9815002at2"/>
<dbReference type="Gene3D" id="3.10.350.10">
    <property type="entry name" value="LysM domain"/>
    <property type="match status" value="2"/>
</dbReference>
<dbReference type="CDD" id="cd00118">
    <property type="entry name" value="LysM"/>
    <property type="match status" value="2"/>
</dbReference>
<feature type="domain" description="LysM" evidence="2">
    <location>
        <begin position="376"/>
        <end position="419"/>
    </location>
</feature>
<accession>A0A5A9XI27</accession>
<dbReference type="SUPFAM" id="SSF54106">
    <property type="entry name" value="LysM domain"/>
    <property type="match status" value="2"/>
</dbReference>
<organism evidence="3 4">
    <name type="scientific">Oryzomonas rubra</name>
    <dbReference type="NCBI Taxonomy" id="2509454"/>
    <lineage>
        <taxon>Bacteria</taxon>
        <taxon>Pseudomonadati</taxon>
        <taxon>Thermodesulfobacteriota</taxon>
        <taxon>Desulfuromonadia</taxon>
        <taxon>Geobacterales</taxon>
        <taxon>Geobacteraceae</taxon>
        <taxon>Oryzomonas</taxon>
    </lineage>
</organism>
<dbReference type="PROSITE" id="PS51782">
    <property type="entry name" value="LYSM"/>
    <property type="match status" value="2"/>
</dbReference>
<dbReference type="SUPFAM" id="SSF53955">
    <property type="entry name" value="Lysozyme-like"/>
    <property type="match status" value="1"/>
</dbReference>
<dbReference type="InterPro" id="IPR008258">
    <property type="entry name" value="Transglycosylase_SLT_dom_1"/>
</dbReference>
<dbReference type="SMART" id="SM00257">
    <property type="entry name" value="LysM"/>
    <property type="match status" value="2"/>
</dbReference>